<dbReference type="Gene3D" id="3.40.50.1980">
    <property type="entry name" value="Nitrogenase molybdenum iron protein domain"/>
    <property type="match status" value="2"/>
</dbReference>
<comment type="caution">
    <text evidence="2">The sequence shown here is derived from an EMBL/GenBank/DDBJ whole genome shotgun (WGS) entry which is preliminary data.</text>
</comment>
<accession>A0A317F2K2</accession>
<gene>
    <name evidence="2" type="ORF">DF947_02210</name>
</gene>
<keyword evidence="3" id="KW-1185">Reference proteome</keyword>
<dbReference type="EMBL" id="QGNY01000001">
    <property type="protein sequence ID" value="PWS33460.1"/>
    <property type="molecule type" value="Genomic_DNA"/>
</dbReference>
<dbReference type="PANTHER" id="PTHR42860">
    <property type="entry name" value="VITAMIN B12-BINDING PROTEIN"/>
    <property type="match status" value="1"/>
</dbReference>
<name>A0A317F2K2_9SPHI</name>
<dbReference type="AlphaFoldDB" id="A0A317F2K2"/>
<proteinExistence type="predicted"/>
<dbReference type="OrthoDB" id="9787772at2"/>
<feature type="domain" description="Fe/B12 periplasmic-binding" evidence="1">
    <location>
        <begin position="2"/>
        <end position="289"/>
    </location>
</feature>
<dbReference type="RefSeq" id="WP_109928045.1">
    <property type="nucleotide sequence ID" value="NZ_QGNY01000001.1"/>
</dbReference>
<dbReference type="PANTHER" id="PTHR42860:SF1">
    <property type="entry name" value="VITAMIN B12-BINDING PROTEIN"/>
    <property type="match status" value="1"/>
</dbReference>
<sequence>MKVVSFLPAATKMIYDMGLQDHLYGVTFECPKEAHALPKIVRCILEGKNYTSIEIDRIFSASKAQGKSLYWVDDELLESISPDIVFTQDICEVCNIDTVCTETAVMKLSKQPKLVPLSPNNLQDVFECAITIAKALGKEEVALNYLAGLQKKTDDILDKLRANRAPLKRVMLMEWIDPIYNCGHWIPFQIAVAGGVDMLSNPAGDSIVNQWEKILKYNPQVLVVAPCGFDVSRSMEEMEILIQKPGWNDLEAVKNNQVYVADFDMFTQPSVGTLVEGIEALSCMFHPDIFKADERIGRKFLNYSEYKSQKVLANK</sequence>
<reference evidence="3" key="1">
    <citation type="submission" date="2018-05" db="EMBL/GenBank/DDBJ databases">
        <title>Pedobacter paludis sp. nov., isolated from wetland soil.</title>
        <authorList>
            <person name="Zhang Y."/>
        </authorList>
    </citation>
    <scope>NUCLEOTIDE SEQUENCE [LARGE SCALE GENOMIC DNA]</scope>
    <source>
        <strain evidence="3">R-8</strain>
    </source>
</reference>
<dbReference type="Proteomes" id="UP000245391">
    <property type="component" value="Unassembled WGS sequence"/>
</dbReference>
<evidence type="ECO:0000259" key="1">
    <source>
        <dbReference type="PROSITE" id="PS50983"/>
    </source>
</evidence>
<dbReference type="InterPro" id="IPR002491">
    <property type="entry name" value="ABC_transptr_periplasmic_BD"/>
</dbReference>
<dbReference type="PROSITE" id="PS50983">
    <property type="entry name" value="FE_B12_PBP"/>
    <property type="match status" value="1"/>
</dbReference>
<protein>
    <submittedName>
        <fullName evidence="2">ABC transporter substrate-binding protein</fullName>
    </submittedName>
</protein>
<organism evidence="2 3">
    <name type="scientific">Pedobacter paludis</name>
    <dbReference type="NCBI Taxonomy" id="2203212"/>
    <lineage>
        <taxon>Bacteria</taxon>
        <taxon>Pseudomonadati</taxon>
        <taxon>Bacteroidota</taxon>
        <taxon>Sphingobacteriia</taxon>
        <taxon>Sphingobacteriales</taxon>
        <taxon>Sphingobacteriaceae</taxon>
        <taxon>Pedobacter</taxon>
    </lineage>
</organism>
<evidence type="ECO:0000313" key="3">
    <source>
        <dbReference type="Proteomes" id="UP000245391"/>
    </source>
</evidence>
<dbReference type="SUPFAM" id="SSF53807">
    <property type="entry name" value="Helical backbone' metal receptor"/>
    <property type="match status" value="1"/>
</dbReference>
<dbReference type="Pfam" id="PF01497">
    <property type="entry name" value="Peripla_BP_2"/>
    <property type="match status" value="1"/>
</dbReference>
<evidence type="ECO:0000313" key="2">
    <source>
        <dbReference type="EMBL" id="PWS33460.1"/>
    </source>
</evidence>
<dbReference type="InterPro" id="IPR051030">
    <property type="entry name" value="Vitamin_B12-ABC_binding"/>
</dbReference>